<keyword evidence="1" id="KW-0472">Membrane</keyword>
<evidence type="ECO:0000256" key="1">
    <source>
        <dbReference type="SAM" id="Phobius"/>
    </source>
</evidence>
<dbReference type="EMBL" id="CP147404">
    <property type="protein sequence ID" value="WXB92016.1"/>
    <property type="molecule type" value="Genomic_DNA"/>
</dbReference>
<gene>
    <name evidence="2" type="primary">comGF</name>
    <name evidence="2" type="ORF">WDJ61_12195</name>
</gene>
<dbReference type="Pfam" id="PF15980">
    <property type="entry name" value="ComGF"/>
    <property type="match status" value="1"/>
</dbReference>
<feature type="transmembrane region" description="Helical" evidence="1">
    <location>
        <begin position="6"/>
        <end position="28"/>
    </location>
</feature>
<reference evidence="2 3" key="1">
    <citation type="submission" date="2024-02" db="EMBL/GenBank/DDBJ databases">
        <title>Seven novel Bacillus-like species.</title>
        <authorList>
            <person name="Liu G."/>
        </authorList>
    </citation>
    <scope>NUCLEOTIDE SEQUENCE [LARGE SCALE GENOMIC DNA]</scope>
    <source>
        <strain evidence="2 3">FJAT-52991</strain>
    </source>
</reference>
<organism evidence="2 3">
    <name type="scientific">Bacillus kandeliae</name>
    <dbReference type="NCBI Taxonomy" id="3129297"/>
    <lineage>
        <taxon>Bacteria</taxon>
        <taxon>Bacillati</taxon>
        <taxon>Bacillota</taxon>
        <taxon>Bacilli</taxon>
        <taxon>Bacillales</taxon>
        <taxon>Bacillaceae</taxon>
        <taxon>Bacillus</taxon>
    </lineage>
</organism>
<name>A0ABZ2N331_9BACI</name>
<protein>
    <submittedName>
        <fullName evidence="2">Competence type IV pilus minor pilin ComGF</fullName>
    </submittedName>
</protein>
<evidence type="ECO:0000313" key="2">
    <source>
        <dbReference type="EMBL" id="WXB92016.1"/>
    </source>
</evidence>
<accession>A0ABZ2N331</accession>
<proteinExistence type="predicted"/>
<dbReference type="InterPro" id="IPR016977">
    <property type="entry name" value="ComGF"/>
</dbReference>
<dbReference type="NCBIfam" id="NF041002">
    <property type="entry name" value="pilin_ComGF"/>
    <property type="match status" value="1"/>
</dbReference>
<keyword evidence="1" id="KW-0812">Transmembrane</keyword>
<evidence type="ECO:0000313" key="3">
    <source>
        <dbReference type="Proteomes" id="UP001387364"/>
    </source>
</evidence>
<keyword evidence="1" id="KW-1133">Transmembrane helix</keyword>
<dbReference type="RefSeq" id="WP_338750067.1">
    <property type="nucleotide sequence ID" value="NZ_CP147404.1"/>
</dbReference>
<sequence length="135" mass="15942">MVEALLILMVFMTIAALFPMIYGTVYRVNEQLEPGRKSEWELFVIQLRKEMYDSQSWTPANDKLFYHHEGQNISIEKYKQGVRRRVNGMGHEMILQQVESIQFYWGENQTLCTKVIFINGEEEQAQFYALPEKAL</sequence>
<keyword evidence="3" id="KW-1185">Reference proteome</keyword>
<dbReference type="Proteomes" id="UP001387364">
    <property type="component" value="Chromosome"/>
</dbReference>